<dbReference type="GO" id="GO:0008360">
    <property type="term" value="P:regulation of cell shape"/>
    <property type="evidence" value="ECO:0007669"/>
    <property type="project" value="UniProtKB-KW"/>
</dbReference>
<keyword evidence="2" id="KW-0732">Signal</keyword>
<evidence type="ECO:0000256" key="6">
    <source>
        <dbReference type="ARBA" id="ARBA00023316"/>
    </source>
</evidence>
<name>A0A839JXE3_9FIRM</name>
<dbReference type="RefSeq" id="WP_228351421.1">
    <property type="nucleotide sequence ID" value="NZ_JACEGA010000001.1"/>
</dbReference>
<dbReference type="Gene3D" id="3.40.710.10">
    <property type="entry name" value="DD-peptidase/beta-lactamase superfamily"/>
    <property type="match status" value="1"/>
</dbReference>
<evidence type="ECO:0000256" key="10">
    <source>
        <dbReference type="SAM" id="MobiDB-lite"/>
    </source>
</evidence>
<dbReference type="GO" id="GO:0071555">
    <property type="term" value="P:cell wall organization"/>
    <property type="evidence" value="ECO:0007669"/>
    <property type="project" value="UniProtKB-KW"/>
</dbReference>
<dbReference type="AlphaFoldDB" id="A0A839JXE3"/>
<keyword evidence="11" id="KW-0472">Membrane</keyword>
<evidence type="ECO:0000256" key="1">
    <source>
        <dbReference type="ARBA" id="ARBA00007164"/>
    </source>
</evidence>
<dbReference type="InterPro" id="IPR018044">
    <property type="entry name" value="Peptidase_S11"/>
</dbReference>
<keyword evidence="14" id="KW-1185">Reference proteome</keyword>
<evidence type="ECO:0000256" key="7">
    <source>
        <dbReference type="PIRSR" id="PIRSR618044-1"/>
    </source>
</evidence>
<dbReference type="GO" id="GO:0009002">
    <property type="term" value="F:serine-type D-Ala-D-Ala carboxypeptidase activity"/>
    <property type="evidence" value="ECO:0007669"/>
    <property type="project" value="InterPro"/>
</dbReference>
<feature type="active site" description="Proton acceptor" evidence="7">
    <location>
        <position position="215"/>
    </location>
</feature>
<dbReference type="PRINTS" id="PR00725">
    <property type="entry name" value="DADACBPTASE1"/>
</dbReference>
<evidence type="ECO:0000256" key="9">
    <source>
        <dbReference type="RuleBase" id="RU004016"/>
    </source>
</evidence>
<keyword evidence="5" id="KW-0573">Peptidoglycan synthesis</keyword>
<dbReference type="SUPFAM" id="SSF56601">
    <property type="entry name" value="beta-lactamase/transpeptidase-like"/>
    <property type="match status" value="1"/>
</dbReference>
<proteinExistence type="inferred from homology"/>
<evidence type="ECO:0000256" key="4">
    <source>
        <dbReference type="ARBA" id="ARBA00022960"/>
    </source>
</evidence>
<organism evidence="13 14">
    <name type="scientific">Variimorphobacter saccharofermentans</name>
    <dbReference type="NCBI Taxonomy" id="2755051"/>
    <lineage>
        <taxon>Bacteria</taxon>
        <taxon>Bacillati</taxon>
        <taxon>Bacillota</taxon>
        <taxon>Clostridia</taxon>
        <taxon>Lachnospirales</taxon>
        <taxon>Lachnospiraceae</taxon>
        <taxon>Variimorphobacter</taxon>
    </lineage>
</organism>
<protein>
    <submittedName>
        <fullName evidence="13">D-alanyl-D-alanine carboxypeptidase</fullName>
    </submittedName>
</protein>
<dbReference type="EMBL" id="JACEGA010000001">
    <property type="protein sequence ID" value="MBB2181652.1"/>
    <property type="molecule type" value="Genomic_DNA"/>
</dbReference>
<feature type="active site" description="Acyl-ester intermediate" evidence="7">
    <location>
        <position position="212"/>
    </location>
</feature>
<keyword evidence="4" id="KW-0133">Cell shape</keyword>
<dbReference type="Pfam" id="PF00768">
    <property type="entry name" value="Peptidase_S11"/>
    <property type="match status" value="1"/>
</dbReference>
<reference evidence="13 14" key="1">
    <citation type="submission" date="2020-07" db="EMBL/GenBank/DDBJ databases">
        <title>Characterization and genome sequencing of isolate MD1, a novel member within the family Lachnospiraceae.</title>
        <authorList>
            <person name="Rettenmaier R."/>
            <person name="Di Bello L."/>
            <person name="Zinser C."/>
            <person name="Scheitz K."/>
            <person name="Liebl W."/>
            <person name="Zverlov V."/>
        </authorList>
    </citation>
    <scope>NUCLEOTIDE SEQUENCE [LARGE SCALE GENOMIC DNA]</scope>
    <source>
        <strain evidence="13 14">MD1</strain>
    </source>
</reference>
<dbReference type="GO" id="GO:0009252">
    <property type="term" value="P:peptidoglycan biosynthetic process"/>
    <property type="evidence" value="ECO:0007669"/>
    <property type="project" value="UniProtKB-KW"/>
</dbReference>
<keyword evidence="11" id="KW-0812">Transmembrane</keyword>
<comment type="similarity">
    <text evidence="1 9">Belongs to the peptidase S11 family.</text>
</comment>
<feature type="active site" evidence="7">
    <location>
        <position position="269"/>
    </location>
</feature>
<dbReference type="Proteomes" id="UP000574276">
    <property type="component" value="Unassembled WGS sequence"/>
</dbReference>
<evidence type="ECO:0000259" key="12">
    <source>
        <dbReference type="Pfam" id="PF00768"/>
    </source>
</evidence>
<evidence type="ECO:0000256" key="5">
    <source>
        <dbReference type="ARBA" id="ARBA00022984"/>
    </source>
</evidence>
<feature type="region of interest" description="Disordered" evidence="10">
    <location>
        <begin position="34"/>
        <end position="58"/>
    </location>
</feature>
<evidence type="ECO:0000256" key="3">
    <source>
        <dbReference type="ARBA" id="ARBA00022801"/>
    </source>
</evidence>
<evidence type="ECO:0000256" key="11">
    <source>
        <dbReference type="SAM" id="Phobius"/>
    </source>
</evidence>
<evidence type="ECO:0000256" key="2">
    <source>
        <dbReference type="ARBA" id="ARBA00022729"/>
    </source>
</evidence>
<sequence length="441" mass="48042">MNKKSLLGLLFFTCIIMIGLYIGADYMVRHSSSETTKDKSYALEEGSTKEDNINDSTDDVTVDDQAQQLIEDENDAYKEILAKAADNILAQESQQLDNSVNDMALNPAIDSVTQESWLTNEGEEALSADSTKGDVLSATADNVSEPQLIYNAKDVDYMSYIPELIIDSELEQTLDISNPDISIDAKAAILFDADTKEVLYHKNPVEAVFPASTIKLLTSLVALDWCDEEEQVTIGDEITMIASDSTRAYLKEGEILTIRDLMAAMLLPSGNDAAYAVATYVGRKSLDNMEATKEEAVIEFVRLMNKKAAALGVKNSCFKTPDGYDAIGQYTTAYDMGLIGIAAAQNDTITEISCQSSSRNIFVSGEDVTWTNTNKLIKQYSGQFYSHAVGLKTGTSTIAGRCIVAAAECDGKKVVCAVMDSTSTGRWEDAIALLKYGLEKE</sequence>
<dbReference type="PANTHER" id="PTHR21581:SF33">
    <property type="entry name" value="D-ALANYL-D-ALANINE CARBOXYPEPTIDASE DACB"/>
    <property type="match status" value="1"/>
</dbReference>
<feature type="transmembrane region" description="Helical" evidence="11">
    <location>
        <begin position="6"/>
        <end position="24"/>
    </location>
</feature>
<dbReference type="InterPro" id="IPR001967">
    <property type="entry name" value="Peptidase_S11_N"/>
</dbReference>
<evidence type="ECO:0000256" key="8">
    <source>
        <dbReference type="PIRSR" id="PIRSR618044-2"/>
    </source>
</evidence>
<dbReference type="PANTHER" id="PTHR21581">
    <property type="entry name" value="D-ALANYL-D-ALANINE CARBOXYPEPTIDASE"/>
    <property type="match status" value="1"/>
</dbReference>
<gene>
    <name evidence="13" type="ORF">H0486_02015</name>
</gene>
<comment type="caution">
    <text evidence="13">The sequence shown here is derived from an EMBL/GenBank/DDBJ whole genome shotgun (WGS) entry which is preliminary data.</text>
</comment>
<feature type="binding site" evidence="8">
    <location>
        <position position="392"/>
    </location>
    <ligand>
        <name>substrate</name>
    </ligand>
</feature>
<keyword evidence="13" id="KW-0645">Protease</keyword>
<evidence type="ECO:0000313" key="14">
    <source>
        <dbReference type="Proteomes" id="UP000574276"/>
    </source>
</evidence>
<feature type="compositionally biased region" description="Basic and acidic residues" evidence="10">
    <location>
        <begin position="34"/>
        <end position="52"/>
    </location>
</feature>
<keyword evidence="13" id="KW-0121">Carboxypeptidase</keyword>
<evidence type="ECO:0000313" key="13">
    <source>
        <dbReference type="EMBL" id="MBB2181652.1"/>
    </source>
</evidence>
<keyword evidence="6" id="KW-0961">Cell wall biogenesis/degradation</keyword>
<accession>A0A839JXE3</accession>
<keyword evidence="3" id="KW-0378">Hydrolase</keyword>
<feature type="domain" description="Peptidase S11 D-alanyl-D-alanine carboxypeptidase A N-terminal" evidence="12">
    <location>
        <begin position="179"/>
        <end position="421"/>
    </location>
</feature>
<dbReference type="InterPro" id="IPR012338">
    <property type="entry name" value="Beta-lactam/transpept-like"/>
</dbReference>
<dbReference type="GO" id="GO:0006508">
    <property type="term" value="P:proteolysis"/>
    <property type="evidence" value="ECO:0007669"/>
    <property type="project" value="InterPro"/>
</dbReference>
<keyword evidence="11" id="KW-1133">Transmembrane helix</keyword>